<comment type="similarity">
    <text evidence="10">Belongs to the DHHC palmitoyltransferase family.</text>
</comment>
<dbReference type="GO" id="GO:0016020">
    <property type="term" value="C:membrane"/>
    <property type="evidence" value="ECO:0007669"/>
    <property type="project" value="UniProtKB-SubCell"/>
</dbReference>
<feature type="transmembrane region" description="Helical" evidence="10">
    <location>
        <begin position="165"/>
        <end position="187"/>
    </location>
</feature>
<evidence type="ECO:0000256" key="8">
    <source>
        <dbReference type="ARBA" id="ARBA00023315"/>
    </source>
</evidence>
<sequence>MLSSLIVTLARDPGPIKPLEALEEDRLNDNSEDSGEVDNEEMTLEEALFSHTHLERNASSRTDAQDPLIPLKANGERRWCRKCWAPKPERAHHCSECNRCVLKQDHHCPWLGNRCIVRRANYPSFVHFLLTCTLYAGFVFAVSVPPMKYYLLKPFVLDDHDMTPFHALTVVLLGAVFAISMGSFFSYHAYLVLTNQTTLESLTPYILLRHLPILPSPPSHSVESTGNGSHQSQENMDWARPPSSPPWSPGSTTTDDELNAAETYPPPPYTRGAVPLHRTHSRHVDEPYRFASPPSSSQVGNASHGEGRWQEHELNSKQRRLVREAARNIRIYDLGWRENLRQALDNGDSSTTPGRRKTRGSAVWIWVERVFWGGRPLGDSASFRHNRHAEQQLRQLAEKLAAASISSL</sequence>
<feature type="compositionally biased region" description="Polar residues" evidence="11">
    <location>
        <begin position="222"/>
        <end position="235"/>
    </location>
</feature>
<evidence type="ECO:0000313" key="13">
    <source>
        <dbReference type="EMBL" id="KAF9506881.1"/>
    </source>
</evidence>
<keyword evidence="7" id="KW-0449">Lipoprotein</keyword>
<keyword evidence="4 10" id="KW-1133">Transmembrane helix</keyword>
<comment type="subcellular location">
    <subcellularLocation>
        <location evidence="1">Membrane</location>
        <topology evidence="1">Multi-pass membrane protein</topology>
    </subcellularLocation>
</comment>
<dbReference type="EMBL" id="MU129096">
    <property type="protein sequence ID" value="KAF9506881.1"/>
    <property type="molecule type" value="Genomic_DNA"/>
</dbReference>
<evidence type="ECO:0000256" key="10">
    <source>
        <dbReference type="RuleBase" id="RU079119"/>
    </source>
</evidence>
<dbReference type="EC" id="2.3.1.225" evidence="10"/>
<evidence type="ECO:0000256" key="5">
    <source>
        <dbReference type="ARBA" id="ARBA00023136"/>
    </source>
</evidence>
<keyword evidence="2 10" id="KW-0808">Transferase</keyword>
<organism evidence="13 14">
    <name type="scientific">Hydnum rufescens UP504</name>
    <dbReference type="NCBI Taxonomy" id="1448309"/>
    <lineage>
        <taxon>Eukaryota</taxon>
        <taxon>Fungi</taxon>
        <taxon>Dikarya</taxon>
        <taxon>Basidiomycota</taxon>
        <taxon>Agaricomycotina</taxon>
        <taxon>Agaricomycetes</taxon>
        <taxon>Cantharellales</taxon>
        <taxon>Hydnaceae</taxon>
        <taxon>Hydnum</taxon>
    </lineage>
</organism>
<feature type="compositionally biased region" description="Basic and acidic residues" evidence="11">
    <location>
        <begin position="305"/>
        <end position="316"/>
    </location>
</feature>
<reference evidence="13" key="1">
    <citation type="journal article" date="2020" name="Nat. Commun.">
        <title>Large-scale genome sequencing of mycorrhizal fungi provides insights into the early evolution of symbiotic traits.</title>
        <authorList>
            <person name="Miyauchi S."/>
            <person name="Kiss E."/>
            <person name="Kuo A."/>
            <person name="Drula E."/>
            <person name="Kohler A."/>
            <person name="Sanchez-Garcia M."/>
            <person name="Morin E."/>
            <person name="Andreopoulos B."/>
            <person name="Barry K.W."/>
            <person name="Bonito G."/>
            <person name="Buee M."/>
            <person name="Carver A."/>
            <person name="Chen C."/>
            <person name="Cichocki N."/>
            <person name="Clum A."/>
            <person name="Culley D."/>
            <person name="Crous P.W."/>
            <person name="Fauchery L."/>
            <person name="Girlanda M."/>
            <person name="Hayes R.D."/>
            <person name="Keri Z."/>
            <person name="LaButti K."/>
            <person name="Lipzen A."/>
            <person name="Lombard V."/>
            <person name="Magnuson J."/>
            <person name="Maillard F."/>
            <person name="Murat C."/>
            <person name="Nolan M."/>
            <person name="Ohm R.A."/>
            <person name="Pangilinan J."/>
            <person name="Pereira M.F."/>
            <person name="Perotto S."/>
            <person name="Peter M."/>
            <person name="Pfister S."/>
            <person name="Riley R."/>
            <person name="Sitrit Y."/>
            <person name="Stielow J.B."/>
            <person name="Szollosi G."/>
            <person name="Zifcakova L."/>
            <person name="Stursova M."/>
            <person name="Spatafora J.W."/>
            <person name="Tedersoo L."/>
            <person name="Vaario L.M."/>
            <person name="Yamada A."/>
            <person name="Yan M."/>
            <person name="Wang P."/>
            <person name="Xu J."/>
            <person name="Bruns T."/>
            <person name="Baldrian P."/>
            <person name="Vilgalys R."/>
            <person name="Dunand C."/>
            <person name="Henrissat B."/>
            <person name="Grigoriev I.V."/>
            <person name="Hibbett D."/>
            <person name="Nagy L.G."/>
            <person name="Martin F.M."/>
        </authorList>
    </citation>
    <scope>NUCLEOTIDE SEQUENCE</scope>
    <source>
        <strain evidence="13">UP504</strain>
    </source>
</reference>
<dbReference type="InterPro" id="IPR039859">
    <property type="entry name" value="PFA4/ZDH16/20/ERF2-like"/>
</dbReference>
<name>A0A9P6AL91_9AGAM</name>
<keyword evidence="8 10" id="KW-0012">Acyltransferase</keyword>
<feature type="domain" description="Palmitoyltransferase DHHC" evidence="12">
    <location>
        <begin position="74"/>
        <end position="202"/>
    </location>
</feature>
<dbReference type="GO" id="GO:0006612">
    <property type="term" value="P:protein targeting to membrane"/>
    <property type="evidence" value="ECO:0007669"/>
    <property type="project" value="TreeGrafter"/>
</dbReference>
<comment type="catalytic activity">
    <reaction evidence="9 10">
        <text>L-cysteinyl-[protein] + hexadecanoyl-CoA = S-hexadecanoyl-L-cysteinyl-[protein] + CoA</text>
        <dbReference type="Rhea" id="RHEA:36683"/>
        <dbReference type="Rhea" id="RHEA-COMP:10131"/>
        <dbReference type="Rhea" id="RHEA-COMP:11032"/>
        <dbReference type="ChEBI" id="CHEBI:29950"/>
        <dbReference type="ChEBI" id="CHEBI:57287"/>
        <dbReference type="ChEBI" id="CHEBI:57379"/>
        <dbReference type="ChEBI" id="CHEBI:74151"/>
        <dbReference type="EC" id="2.3.1.225"/>
    </reaction>
</comment>
<evidence type="ECO:0000256" key="6">
    <source>
        <dbReference type="ARBA" id="ARBA00023139"/>
    </source>
</evidence>
<keyword evidence="5 10" id="KW-0472">Membrane</keyword>
<evidence type="ECO:0000256" key="1">
    <source>
        <dbReference type="ARBA" id="ARBA00004141"/>
    </source>
</evidence>
<dbReference type="AlphaFoldDB" id="A0A9P6AL91"/>
<dbReference type="GO" id="GO:0019706">
    <property type="term" value="F:protein-cysteine S-palmitoyltransferase activity"/>
    <property type="evidence" value="ECO:0007669"/>
    <property type="project" value="UniProtKB-EC"/>
</dbReference>
<keyword evidence="14" id="KW-1185">Reference proteome</keyword>
<comment type="caution">
    <text evidence="13">The sequence shown here is derived from an EMBL/GenBank/DDBJ whole genome shotgun (WGS) entry which is preliminary data.</text>
</comment>
<dbReference type="InterPro" id="IPR001594">
    <property type="entry name" value="Palmitoyltrfase_DHHC"/>
</dbReference>
<feature type="region of interest" description="Disordered" evidence="11">
    <location>
        <begin position="17"/>
        <end position="39"/>
    </location>
</feature>
<dbReference type="Pfam" id="PF01529">
    <property type="entry name" value="DHHC"/>
    <property type="match status" value="1"/>
</dbReference>
<proteinExistence type="inferred from homology"/>
<dbReference type="OrthoDB" id="9909019at2759"/>
<dbReference type="PANTHER" id="PTHR22883">
    <property type="entry name" value="ZINC FINGER DHHC DOMAIN CONTAINING PROTEIN"/>
    <property type="match status" value="1"/>
</dbReference>
<keyword evidence="6" id="KW-0564">Palmitate</keyword>
<evidence type="ECO:0000256" key="2">
    <source>
        <dbReference type="ARBA" id="ARBA00022679"/>
    </source>
</evidence>
<evidence type="ECO:0000256" key="9">
    <source>
        <dbReference type="ARBA" id="ARBA00048048"/>
    </source>
</evidence>
<feature type="transmembrane region" description="Helical" evidence="10">
    <location>
        <begin position="124"/>
        <end position="145"/>
    </location>
</feature>
<evidence type="ECO:0000313" key="14">
    <source>
        <dbReference type="Proteomes" id="UP000886523"/>
    </source>
</evidence>
<dbReference type="Proteomes" id="UP000886523">
    <property type="component" value="Unassembled WGS sequence"/>
</dbReference>
<dbReference type="PROSITE" id="PS50216">
    <property type="entry name" value="DHHC"/>
    <property type="match status" value="1"/>
</dbReference>
<dbReference type="GO" id="GO:0005794">
    <property type="term" value="C:Golgi apparatus"/>
    <property type="evidence" value="ECO:0007669"/>
    <property type="project" value="TreeGrafter"/>
</dbReference>
<evidence type="ECO:0000259" key="12">
    <source>
        <dbReference type="Pfam" id="PF01529"/>
    </source>
</evidence>
<evidence type="ECO:0000256" key="3">
    <source>
        <dbReference type="ARBA" id="ARBA00022692"/>
    </source>
</evidence>
<comment type="domain">
    <text evidence="10">The DHHC domain is required for palmitoyltransferase activity.</text>
</comment>
<accession>A0A9P6AL91</accession>
<feature type="region of interest" description="Disordered" evidence="11">
    <location>
        <begin position="218"/>
        <end position="316"/>
    </location>
</feature>
<dbReference type="GO" id="GO:0005783">
    <property type="term" value="C:endoplasmic reticulum"/>
    <property type="evidence" value="ECO:0007669"/>
    <property type="project" value="TreeGrafter"/>
</dbReference>
<feature type="compositionally biased region" description="Acidic residues" evidence="11">
    <location>
        <begin position="30"/>
        <end position="39"/>
    </location>
</feature>
<evidence type="ECO:0000256" key="7">
    <source>
        <dbReference type="ARBA" id="ARBA00023288"/>
    </source>
</evidence>
<gene>
    <name evidence="13" type="ORF">BS47DRAFT_1352375</name>
</gene>
<keyword evidence="3 10" id="KW-0812">Transmembrane</keyword>
<evidence type="ECO:0000256" key="4">
    <source>
        <dbReference type="ARBA" id="ARBA00022989"/>
    </source>
</evidence>
<protein>
    <recommendedName>
        <fullName evidence="10">Palmitoyltransferase</fullName>
        <ecNumber evidence="10">2.3.1.225</ecNumber>
    </recommendedName>
</protein>
<evidence type="ECO:0000256" key="11">
    <source>
        <dbReference type="SAM" id="MobiDB-lite"/>
    </source>
</evidence>